<reference evidence="1 2" key="1">
    <citation type="journal article" date="2022" name="Genome Biol. Evol.">
        <title>The Spruce Budworm Genome: Reconstructing the Evolutionary History of Antifreeze Proteins.</title>
        <authorList>
            <person name="Beliveau C."/>
            <person name="Gagne P."/>
            <person name="Picq S."/>
            <person name="Vernygora O."/>
            <person name="Keeling C.I."/>
            <person name="Pinkney K."/>
            <person name="Doucet D."/>
            <person name="Wen F."/>
            <person name="Johnston J.S."/>
            <person name="Maaroufi H."/>
            <person name="Boyle B."/>
            <person name="Laroche J."/>
            <person name="Dewar K."/>
            <person name="Juretic N."/>
            <person name="Blackburn G."/>
            <person name="Nisole A."/>
            <person name="Brunet B."/>
            <person name="Brandao M."/>
            <person name="Lumley L."/>
            <person name="Duan J."/>
            <person name="Quan G."/>
            <person name="Lucarotti C.J."/>
            <person name="Roe A.D."/>
            <person name="Sperling F.A.H."/>
            <person name="Levesque R.C."/>
            <person name="Cusson M."/>
        </authorList>
    </citation>
    <scope>NUCLEOTIDE SEQUENCE [LARGE SCALE GENOMIC DNA]</scope>
    <source>
        <strain evidence="1">Glfc:IPQL:Cfum</strain>
    </source>
</reference>
<protein>
    <submittedName>
        <fullName evidence="1">Uncharacterized protein</fullName>
    </submittedName>
</protein>
<evidence type="ECO:0000313" key="1">
    <source>
        <dbReference type="EMBL" id="KAI8423929.1"/>
    </source>
</evidence>
<keyword evidence="2" id="KW-1185">Reference proteome</keyword>
<proteinExistence type="predicted"/>
<dbReference type="EMBL" id="CM046104">
    <property type="protein sequence ID" value="KAI8423929.1"/>
    <property type="molecule type" value="Genomic_DNA"/>
</dbReference>
<dbReference type="Proteomes" id="UP001064048">
    <property type="component" value="Chromosome 4"/>
</dbReference>
<evidence type="ECO:0000313" key="2">
    <source>
        <dbReference type="Proteomes" id="UP001064048"/>
    </source>
</evidence>
<organism evidence="1 2">
    <name type="scientific">Choristoneura fumiferana</name>
    <name type="common">Spruce budworm moth</name>
    <name type="synonym">Archips fumiferana</name>
    <dbReference type="NCBI Taxonomy" id="7141"/>
    <lineage>
        <taxon>Eukaryota</taxon>
        <taxon>Metazoa</taxon>
        <taxon>Ecdysozoa</taxon>
        <taxon>Arthropoda</taxon>
        <taxon>Hexapoda</taxon>
        <taxon>Insecta</taxon>
        <taxon>Pterygota</taxon>
        <taxon>Neoptera</taxon>
        <taxon>Endopterygota</taxon>
        <taxon>Lepidoptera</taxon>
        <taxon>Glossata</taxon>
        <taxon>Ditrysia</taxon>
        <taxon>Tortricoidea</taxon>
        <taxon>Tortricidae</taxon>
        <taxon>Tortricinae</taxon>
        <taxon>Choristoneura</taxon>
    </lineage>
</organism>
<comment type="caution">
    <text evidence="1">The sequence shown here is derived from an EMBL/GenBank/DDBJ whole genome shotgun (WGS) entry which is preliminary data.</text>
</comment>
<accession>A0ACC0JIL6</accession>
<name>A0ACC0JIL6_CHOFU</name>
<sequence>MEPIRGHVYSWQGILKQTKRNLAASFRYSPFFSFSSSFFSGGAAVTAGWTSLTVGSPCGRMPGGSFPWNASSSSPCRAASPSNVSTGRTLCINKLAQMLKENRRSLALLKFILPLRGRHQSSMYPASESGHPVSPPLGRTDPWGGALRSACGRLASGDAVCGGDSDCMDDSDDSTSFTGATPSDDSISSSASSASFCSFSLRRRSFSSRRACNLAFFRSSSALRSDMLDILVRKLTKNNLRTKLTLQKYHILTALKMANLNIRWAFNTKAWSPDYEEIMAATSYIQLEEKERIDKFLYQDDAKSSMVGRLLMRKFAHLSTGIPYNEIRFGRDERGKPYLLGVGDIPINFNVSHQGEYAVLAGNKEKNIGVDVMKIEPPANKNVPEFFRLMRRQFSTYEWETVKQFPQESEQMACFYRLWCLKEAYVKNIGVGITIPLINISFAIKTFDLKVGEVVTDTKLYVNDVLKHDWLFEETLVDERHTVAVSIQSNEDLGPPPAFSYLNFEELVKEAKPLCLPDAAFTNKFMTKEMKQF</sequence>
<gene>
    <name evidence="1" type="ORF">MSG28_002600</name>
</gene>